<comment type="caution">
    <text evidence="1">The sequence shown here is derived from an EMBL/GenBank/DDBJ whole genome shotgun (WGS) entry which is preliminary data.</text>
</comment>
<sequence length="243" mass="28375">MLKCNYKKYNLNEPLSTMSNSLEISIKNGTLSFSIQQSNNEFEYFSGCRAAPFSGVANLHFIQIKNHENMNIKEIQKKIQLAKRYYSYDVSIVFYACNKDYNDWSERLTSIEYNIVAIFPPTALDFLKSKLLSVDSDNKGPLGYQRITDEDVEAIDKLENANSIREFLRCLFSPKLSTKTANVSQLANKCLELLRDPKNRQLDELRTVFDKIRKMRYYGLKGSLDGYDENSKYEREMNKYYKK</sequence>
<accession>A0A8J2Z2U6</accession>
<dbReference type="Proteomes" id="UP000636949">
    <property type="component" value="Unassembled WGS sequence"/>
</dbReference>
<gene>
    <name evidence="1" type="ORF">GCM10010995_05400</name>
</gene>
<organism evidence="1 2">
    <name type="scientific">Cysteiniphilum litorale</name>
    <dbReference type="NCBI Taxonomy" id="2056700"/>
    <lineage>
        <taxon>Bacteria</taxon>
        <taxon>Pseudomonadati</taxon>
        <taxon>Pseudomonadota</taxon>
        <taxon>Gammaproteobacteria</taxon>
        <taxon>Thiotrichales</taxon>
        <taxon>Fastidiosibacteraceae</taxon>
        <taxon>Cysteiniphilum</taxon>
    </lineage>
</organism>
<dbReference type="RefSeq" id="WP_117001631.1">
    <property type="nucleotide sequence ID" value="NZ_BMJS01000003.1"/>
</dbReference>
<name>A0A8J2Z2U6_9GAMM</name>
<dbReference type="EMBL" id="BMJS01000003">
    <property type="protein sequence ID" value="GGF91021.1"/>
    <property type="molecule type" value="Genomic_DNA"/>
</dbReference>
<evidence type="ECO:0000313" key="2">
    <source>
        <dbReference type="Proteomes" id="UP000636949"/>
    </source>
</evidence>
<protein>
    <submittedName>
        <fullName evidence="1">Uncharacterized protein</fullName>
    </submittedName>
</protein>
<proteinExistence type="predicted"/>
<reference evidence="1" key="2">
    <citation type="submission" date="2020-09" db="EMBL/GenBank/DDBJ databases">
        <authorList>
            <person name="Sun Q."/>
            <person name="Zhou Y."/>
        </authorList>
    </citation>
    <scope>NUCLEOTIDE SEQUENCE</scope>
    <source>
        <strain evidence="1">CGMCC 1.15758</strain>
    </source>
</reference>
<dbReference type="AlphaFoldDB" id="A0A8J2Z2U6"/>
<evidence type="ECO:0000313" key="1">
    <source>
        <dbReference type="EMBL" id="GGF91021.1"/>
    </source>
</evidence>
<reference evidence="1" key="1">
    <citation type="journal article" date="2014" name="Int. J. Syst. Evol. Microbiol.">
        <title>Complete genome sequence of Corynebacterium casei LMG S-19264T (=DSM 44701T), isolated from a smear-ripened cheese.</title>
        <authorList>
            <consortium name="US DOE Joint Genome Institute (JGI-PGF)"/>
            <person name="Walter F."/>
            <person name="Albersmeier A."/>
            <person name="Kalinowski J."/>
            <person name="Ruckert C."/>
        </authorList>
    </citation>
    <scope>NUCLEOTIDE SEQUENCE</scope>
    <source>
        <strain evidence="1">CGMCC 1.15758</strain>
    </source>
</reference>
<keyword evidence="2" id="KW-1185">Reference proteome</keyword>